<gene>
    <name evidence="2" type="ORF">Adt_08475</name>
</gene>
<dbReference type="Pfam" id="PF00226">
    <property type="entry name" value="DnaJ"/>
    <property type="match status" value="1"/>
</dbReference>
<evidence type="ECO:0000313" key="2">
    <source>
        <dbReference type="EMBL" id="KAL2535124.1"/>
    </source>
</evidence>
<dbReference type="PANTHER" id="PTHR45376:SF1">
    <property type="entry name" value="CHAPERONE DNAJ-DOMAIN SUPERFAMILY PROTEIN-RELATED"/>
    <property type="match status" value="1"/>
</dbReference>
<feature type="domain" description="J" evidence="1">
    <location>
        <begin position="218"/>
        <end position="279"/>
    </location>
</feature>
<sequence>MATMTNPLLHHLRTMRVLHPRVVREGRPSLPPQPQSAINEEKRASGVSAIINSQHNPFRLKVSLFHSTSVVERRRRTHWNSGGAFRDSSTRFNQYSKRFRKQTLLRNASEFAEHLFQSWQSDSDEEHDQSSSQGYSWFRPHFRDGRFKRGNLRNRGTRHFEDEDIEFETIFRTTFGENEYFYWSQEPGYRNYSRHQFHEEYDSHSSTESQRSEADMISHRLALGLNASGPLNLEDVKNAYRACALKWHPDRHQGSSKVVAAEKFKICNAAYKSLCDKLALN</sequence>
<proteinExistence type="predicted"/>
<keyword evidence="3" id="KW-1185">Reference proteome</keyword>
<dbReference type="Proteomes" id="UP001604336">
    <property type="component" value="Unassembled WGS sequence"/>
</dbReference>
<dbReference type="InterPro" id="IPR036869">
    <property type="entry name" value="J_dom_sf"/>
</dbReference>
<evidence type="ECO:0000259" key="1">
    <source>
        <dbReference type="PROSITE" id="PS50076"/>
    </source>
</evidence>
<dbReference type="PROSITE" id="PS50076">
    <property type="entry name" value="DNAJ_2"/>
    <property type="match status" value="1"/>
</dbReference>
<organism evidence="2 3">
    <name type="scientific">Abeliophyllum distichum</name>
    <dbReference type="NCBI Taxonomy" id="126358"/>
    <lineage>
        <taxon>Eukaryota</taxon>
        <taxon>Viridiplantae</taxon>
        <taxon>Streptophyta</taxon>
        <taxon>Embryophyta</taxon>
        <taxon>Tracheophyta</taxon>
        <taxon>Spermatophyta</taxon>
        <taxon>Magnoliopsida</taxon>
        <taxon>eudicotyledons</taxon>
        <taxon>Gunneridae</taxon>
        <taxon>Pentapetalae</taxon>
        <taxon>asterids</taxon>
        <taxon>lamiids</taxon>
        <taxon>Lamiales</taxon>
        <taxon>Oleaceae</taxon>
        <taxon>Forsythieae</taxon>
        <taxon>Abeliophyllum</taxon>
    </lineage>
</organism>
<comment type="caution">
    <text evidence="2">The sequence shown here is derived from an EMBL/GenBank/DDBJ whole genome shotgun (WGS) entry which is preliminary data.</text>
</comment>
<evidence type="ECO:0000313" key="3">
    <source>
        <dbReference type="Proteomes" id="UP001604336"/>
    </source>
</evidence>
<dbReference type="Gene3D" id="1.10.287.110">
    <property type="entry name" value="DnaJ domain"/>
    <property type="match status" value="1"/>
</dbReference>
<reference evidence="3" key="1">
    <citation type="submission" date="2024-07" db="EMBL/GenBank/DDBJ databases">
        <title>Two chromosome-level genome assemblies of Korean endemic species Abeliophyllum distichum and Forsythia ovata (Oleaceae).</title>
        <authorList>
            <person name="Jang H."/>
        </authorList>
    </citation>
    <scope>NUCLEOTIDE SEQUENCE [LARGE SCALE GENOMIC DNA]</scope>
</reference>
<dbReference type="EMBL" id="JBFOLK010000002">
    <property type="protein sequence ID" value="KAL2535124.1"/>
    <property type="molecule type" value="Genomic_DNA"/>
</dbReference>
<dbReference type="InterPro" id="IPR001623">
    <property type="entry name" value="DnaJ_domain"/>
</dbReference>
<dbReference type="SUPFAM" id="SSF46565">
    <property type="entry name" value="Chaperone J-domain"/>
    <property type="match status" value="1"/>
</dbReference>
<name>A0ABD1VCP7_9LAMI</name>
<dbReference type="CDD" id="cd06257">
    <property type="entry name" value="DnaJ"/>
    <property type="match status" value="1"/>
</dbReference>
<accession>A0ABD1VCP7</accession>
<dbReference type="PRINTS" id="PR00625">
    <property type="entry name" value="JDOMAIN"/>
</dbReference>
<dbReference type="SMART" id="SM00271">
    <property type="entry name" value="DnaJ"/>
    <property type="match status" value="1"/>
</dbReference>
<protein>
    <submittedName>
        <fullName evidence="2">Chaperone DnaJ-domain superfamily protein</fullName>
    </submittedName>
</protein>
<dbReference type="AlphaFoldDB" id="A0ABD1VCP7"/>
<dbReference type="PANTHER" id="PTHR45376">
    <property type="entry name" value="CHAPERONE DNAJ-DOMAIN SUPERFAMILY PROTEIN-RELATED"/>
    <property type="match status" value="1"/>
</dbReference>